<reference evidence="12" key="1">
    <citation type="journal article" date="2016" name="Genome Announc.">
        <title>Genome sequences of three species of Hanseniaspora isolated from spontaneous wine fermentations.</title>
        <authorList>
            <person name="Sternes P.R."/>
            <person name="Lee D."/>
            <person name="Kutyna D.R."/>
            <person name="Borneman A.R."/>
        </authorList>
    </citation>
    <scope>NUCLEOTIDE SEQUENCE [LARGE SCALE GENOMIC DNA]</scope>
    <source>
        <strain evidence="12">AWRI3579</strain>
    </source>
</reference>
<comment type="function">
    <text evidence="1">Component of the general transcription and DNA repair factor IIH (TFIIH) core complex, which is involved in general and transcription-coupled nucleotide excision repair (NER) of damaged DNA and, when complexed to TFIIK, in RNA transcription by RNA polymerase II. In NER, TFIIH acts by opening DNA around the lesion to allow the excision of the damaged oligonucleotide and its replacement by a new DNA fragment. In transcription, TFIIH has an essential role in transcription initiation. When the pre-initiation complex (PIC) has been established, TFIIH is required for promoter opening and promoter escape. Phosphorylation of the C-terminal tail (CTD) of the largest subunit of RNA polymerase II by the kinase module TFIIK controls the initiation of transcription.</text>
</comment>
<protein>
    <recommendedName>
        <fullName evidence="9">RNA polymerase II transcription factor B subunit 2</fullName>
    </recommendedName>
</protein>
<comment type="function">
    <text evidence="9">Component of the general transcription and DNA repair factor IIH (TFIIH) core complex which is involved in general and transcription-coupled nucleotide excision repair (NER) of damaged DNA.</text>
</comment>
<evidence type="ECO:0000256" key="3">
    <source>
        <dbReference type="ARBA" id="ARBA00007132"/>
    </source>
</evidence>
<name>A0A1E5R7H1_9ASCO</name>
<feature type="domain" description="Transcription factor Tfb2 C-terminal" evidence="10">
    <location>
        <begin position="459"/>
        <end position="526"/>
    </location>
</feature>
<keyword evidence="8 9" id="KW-0539">Nucleus</keyword>
<evidence type="ECO:0000256" key="1">
    <source>
        <dbReference type="ARBA" id="ARBA00002817"/>
    </source>
</evidence>
<evidence type="ECO:0000256" key="7">
    <source>
        <dbReference type="ARBA" id="ARBA00023204"/>
    </source>
</evidence>
<evidence type="ECO:0000256" key="5">
    <source>
        <dbReference type="ARBA" id="ARBA00023015"/>
    </source>
</evidence>
<dbReference type="Pfam" id="PF18307">
    <property type="entry name" value="Tfb2_C"/>
    <property type="match status" value="1"/>
</dbReference>
<dbReference type="Gene3D" id="3.30.70.2610">
    <property type="match status" value="1"/>
</dbReference>
<sequence length="537" mass="61424">MSTNNLFKTTVLEYLEGLPQNVQSRLYESPASCLAIYRILPQLAKFLIMSMVFNEQEVALTDLSAWVTHQGKYEFNEAIKTMSSLHVIIKAEDPNDRADTKISLNHVFRISFRNALTGGEVHKSFGVVIEDDTDDIVLDPKADQSTLEKLRKLKQAKKRKNRAKSTQFLDQYAADKWETILHYMVGTPGMKAPSETVLNLLIHGNLMKEEQNGDLKITNEGFQFLLQEVNVQIWALLLQYLKLAESLQMNPVDVLNFIFMLGSLELGQRYSIDSLSKVQLSLLKDMSNYGLIYHDEQAKEFYSTRMATILTSDLMSIRSASNAMNSVIAHKDSDESAAAKQLMNQEDELDPSNIMDGALIIETNFKLYSYSNSPLQIAILSLFVHLKARFSNMVTGQITRESIRRALKNGITAEQIIAYLESHAHPQMIRMAEEQLTKKTELDPNTTETLQILPPTVVDQIKLWQLELDRIIHYDGYLYSDFDTLKEYHELANYADDIGVLIWKNDKKKMFFVDYEGNSQVVEYAKRLVKREDQDAD</sequence>
<keyword evidence="6 9" id="KW-0804">Transcription</keyword>
<evidence type="ECO:0000256" key="8">
    <source>
        <dbReference type="ARBA" id="ARBA00023242"/>
    </source>
</evidence>
<dbReference type="NCBIfam" id="TIGR00625">
    <property type="entry name" value="tfb2"/>
    <property type="match status" value="1"/>
</dbReference>
<evidence type="ECO:0000313" key="12">
    <source>
        <dbReference type="Proteomes" id="UP000095728"/>
    </source>
</evidence>
<comment type="similarity">
    <text evidence="3 9">Belongs to the TFB2 family.</text>
</comment>
<dbReference type="PANTHER" id="PTHR13152">
    <property type="entry name" value="TFIIH, POLYPEPTIDE 4"/>
    <property type="match status" value="1"/>
</dbReference>
<evidence type="ECO:0000256" key="9">
    <source>
        <dbReference type="RuleBase" id="RU364024"/>
    </source>
</evidence>
<keyword evidence="5 9" id="KW-0805">Transcription regulation</keyword>
<dbReference type="AlphaFoldDB" id="A0A1E5R7H1"/>
<dbReference type="Pfam" id="PF03849">
    <property type="entry name" value="Tfb2"/>
    <property type="match status" value="1"/>
</dbReference>
<accession>A0A1E5R7H1</accession>
<dbReference type="FunCoup" id="A0A1E5R7H1">
    <property type="interactions" value="504"/>
</dbReference>
<dbReference type="GO" id="GO:0003690">
    <property type="term" value="F:double-stranded DNA binding"/>
    <property type="evidence" value="ECO:0007669"/>
    <property type="project" value="TreeGrafter"/>
</dbReference>
<dbReference type="InterPro" id="IPR004598">
    <property type="entry name" value="TFIIH_p52/Tfb2"/>
</dbReference>
<dbReference type="GO" id="GO:0006289">
    <property type="term" value="P:nucleotide-excision repair"/>
    <property type="evidence" value="ECO:0007669"/>
    <property type="project" value="InterPro"/>
</dbReference>
<dbReference type="InterPro" id="IPR040662">
    <property type="entry name" value="Tfb2_C"/>
</dbReference>
<gene>
    <name evidence="11" type="ORF">AWRI3579_g3362</name>
</gene>
<dbReference type="GO" id="GO:0001671">
    <property type="term" value="F:ATPase activator activity"/>
    <property type="evidence" value="ECO:0007669"/>
    <property type="project" value="InterPro"/>
</dbReference>
<keyword evidence="12" id="KW-1185">Reference proteome</keyword>
<dbReference type="EMBL" id="LPNM01000009">
    <property type="protein sequence ID" value="OEJ82859.1"/>
    <property type="molecule type" value="Genomic_DNA"/>
</dbReference>
<keyword evidence="7 9" id="KW-0234">DNA repair</keyword>
<keyword evidence="4 9" id="KW-0227">DNA damage</keyword>
<dbReference type="GO" id="GO:0000439">
    <property type="term" value="C:transcription factor TFIIH core complex"/>
    <property type="evidence" value="ECO:0007669"/>
    <property type="project" value="InterPro"/>
</dbReference>
<evidence type="ECO:0000256" key="6">
    <source>
        <dbReference type="ARBA" id="ARBA00023163"/>
    </source>
</evidence>
<dbReference type="GO" id="GO:0005675">
    <property type="term" value="C:transcription factor TFIIH holo complex"/>
    <property type="evidence" value="ECO:0007669"/>
    <property type="project" value="TreeGrafter"/>
</dbReference>
<organism evidence="11 12">
    <name type="scientific">Hanseniaspora osmophila</name>
    <dbReference type="NCBI Taxonomy" id="56408"/>
    <lineage>
        <taxon>Eukaryota</taxon>
        <taxon>Fungi</taxon>
        <taxon>Dikarya</taxon>
        <taxon>Ascomycota</taxon>
        <taxon>Saccharomycotina</taxon>
        <taxon>Saccharomycetes</taxon>
        <taxon>Saccharomycodales</taxon>
        <taxon>Saccharomycodaceae</taxon>
        <taxon>Hanseniaspora</taxon>
    </lineage>
</organism>
<proteinExistence type="inferred from homology"/>
<comment type="caution">
    <text evidence="11">The sequence shown here is derived from an EMBL/GenBank/DDBJ whole genome shotgun (WGS) entry which is preliminary data.</text>
</comment>
<evidence type="ECO:0000256" key="4">
    <source>
        <dbReference type="ARBA" id="ARBA00022763"/>
    </source>
</evidence>
<dbReference type="PANTHER" id="PTHR13152:SF0">
    <property type="entry name" value="GENERAL TRANSCRIPTION FACTOR IIH SUBUNIT 4"/>
    <property type="match status" value="1"/>
</dbReference>
<dbReference type="InParanoid" id="A0A1E5R7H1"/>
<dbReference type="STRING" id="56408.A0A1E5R7H1"/>
<dbReference type="Proteomes" id="UP000095728">
    <property type="component" value="Unassembled WGS sequence"/>
</dbReference>
<comment type="subcellular location">
    <subcellularLocation>
        <location evidence="2 9">Nucleus</location>
    </subcellularLocation>
</comment>
<evidence type="ECO:0000259" key="10">
    <source>
        <dbReference type="Pfam" id="PF18307"/>
    </source>
</evidence>
<dbReference type="FunFam" id="3.30.70.2610:FF:000001">
    <property type="entry name" value="General transcription factor IIH subunit 4"/>
    <property type="match status" value="1"/>
</dbReference>
<evidence type="ECO:0000256" key="2">
    <source>
        <dbReference type="ARBA" id="ARBA00004123"/>
    </source>
</evidence>
<dbReference type="OrthoDB" id="364513at2759"/>
<evidence type="ECO:0000313" key="11">
    <source>
        <dbReference type="EMBL" id="OEJ82859.1"/>
    </source>
</evidence>
<dbReference type="GO" id="GO:0006366">
    <property type="term" value="P:transcription by RNA polymerase II"/>
    <property type="evidence" value="ECO:0007669"/>
    <property type="project" value="UniProtKB-ARBA"/>
</dbReference>